<protein>
    <submittedName>
        <fullName evidence="6">Sugar ABC transporter substrate-binding protein</fullName>
    </submittedName>
</protein>
<evidence type="ECO:0000256" key="3">
    <source>
        <dbReference type="ARBA" id="ARBA00022729"/>
    </source>
</evidence>
<dbReference type="SUPFAM" id="SSF53822">
    <property type="entry name" value="Periplasmic binding protein-like I"/>
    <property type="match status" value="1"/>
</dbReference>
<evidence type="ECO:0000256" key="4">
    <source>
        <dbReference type="SAM" id="SignalP"/>
    </source>
</evidence>
<evidence type="ECO:0000256" key="2">
    <source>
        <dbReference type="ARBA" id="ARBA00007639"/>
    </source>
</evidence>
<dbReference type="GO" id="GO:0030313">
    <property type="term" value="C:cell envelope"/>
    <property type="evidence" value="ECO:0007669"/>
    <property type="project" value="UniProtKB-SubCell"/>
</dbReference>
<reference evidence="6 7" key="1">
    <citation type="submission" date="2019-05" db="EMBL/GenBank/DDBJ databases">
        <title>Pseudorhodobacter turbinis sp. nov., isolated from the gut of the Korean turban shell.</title>
        <authorList>
            <person name="Jeong Y.-S."/>
            <person name="Kang W.-R."/>
            <person name="Bae J.-W."/>
        </authorList>
    </citation>
    <scope>NUCLEOTIDE SEQUENCE [LARGE SCALE GENOMIC DNA]</scope>
    <source>
        <strain evidence="6 7">S12M18</strain>
    </source>
</reference>
<dbReference type="PANTHER" id="PTHR46847:SF1">
    <property type="entry name" value="D-ALLOSE-BINDING PERIPLASMIC PROTEIN-RELATED"/>
    <property type="match status" value="1"/>
</dbReference>
<dbReference type="Gene3D" id="3.40.50.2300">
    <property type="match status" value="2"/>
</dbReference>
<accession>A0A4P8ECZ8</accession>
<dbReference type="AlphaFoldDB" id="A0A4P8ECZ8"/>
<dbReference type="RefSeq" id="WP_137192267.1">
    <property type="nucleotide sequence ID" value="NZ_CP039964.1"/>
</dbReference>
<comment type="subcellular location">
    <subcellularLocation>
        <location evidence="1">Cell envelope</location>
    </subcellularLocation>
</comment>
<feature type="domain" description="Periplasmic binding protein" evidence="5">
    <location>
        <begin position="41"/>
        <end position="286"/>
    </location>
</feature>
<dbReference type="InterPro" id="IPR025997">
    <property type="entry name" value="SBP_2_dom"/>
</dbReference>
<sequence length="315" mass="33315">MKLLKTTAGLSMLVTSALLAGQALAFDLGIVAFQMSSETHARCANAAEARAAELGWDVQVLNSNGSLQTHSEQIENLILAAPDAILVCMSKPIEADAQFAAAKEAGIPVVSVVSGSSPHTLFDVQVNEYGVGAESALYLLGTINFEGGILVQRFEANAGTRIRGAVLSAVLAENPAVTVVGEHSMARTKSWRDDVRNGMQALILQQAGKFKGVWASFDGQAFIIDDLLKEAGLNKGDVSLVSIDGGQEVFQRILDPQSMMTATVSIPFEEMAIAAVDAMKAIVVDGKAKEEIVKGPYMFMPAILVDANNAADYID</sequence>
<dbReference type="GO" id="GO:0030246">
    <property type="term" value="F:carbohydrate binding"/>
    <property type="evidence" value="ECO:0007669"/>
    <property type="project" value="UniProtKB-ARBA"/>
</dbReference>
<evidence type="ECO:0000313" key="7">
    <source>
        <dbReference type="Proteomes" id="UP000298631"/>
    </source>
</evidence>
<dbReference type="InterPro" id="IPR028082">
    <property type="entry name" value="Peripla_BP_I"/>
</dbReference>
<keyword evidence="3 4" id="KW-0732">Signal</keyword>
<evidence type="ECO:0000256" key="1">
    <source>
        <dbReference type="ARBA" id="ARBA00004196"/>
    </source>
</evidence>
<dbReference type="EMBL" id="CP039964">
    <property type="protein sequence ID" value="QCO54588.1"/>
    <property type="molecule type" value="Genomic_DNA"/>
</dbReference>
<proteinExistence type="inferred from homology"/>
<evidence type="ECO:0000259" key="5">
    <source>
        <dbReference type="Pfam" id="PF13407"/>
    </source>
</evidence>
<feature type="chain" id="PRO_5020867251" evidence="4">
    <location>
        <begin position="26"/>
        <end position="315"/>
    </location>
</feature>
<evidence type="ECO:0000313" key="6">
    <source>
        <dbReference type="EMBL" id="QCO54588.1"/>
    </source>
</evidence>
<organism evidence="6 7">
    <name type="scientific">Pseudorhodobacter turbinis</name>
    <dbReference type="NCBI Taxonomy" id="2500533"/>
    <lineage>
        <taxon>Bacteria</taxon>
        <taxon>Pseudomonadati</taxon>
        <taxon>Pseudomonadota</taxon>
        <taxon>Alphaproteobacteria</taxon>
        <taxon>Rhodobacterales</taxon>
        <taxon>Paracoccaceae</taxon>
        <taxon>Pseudorhodobacter</taxon>
    </lineage>
</organism>
<dbReference type="Proteomes" id="UP000298631">
    <property type="component" value="Chromosome"/>
</dbReference>
<feature type="signal peptide" evidence="4">
    <location>
        <begin position="1"/>
        <end position="25"/>
    </location>
</feature>
<dbReference type="PANTHER" id="PTHR46847">
    <property type="entry name" value="D-ALLOSE-BINDING PERIPLASMIC PROTEIN-RELATED"/>
    <property type="match status" value="1"/>
</dbReference>
<dbReference type="KEGG" id="pseb:EOK75_01455"/>
<dbReference type="OrthoDB" id="44362at2"/>
<name>A0A4P8ECZ8_9RHOB</name>
<comment type="similarity">
    <text evidence="2">Belongs to the bacterial solute-binding protein 2 family.</text>
</comment>
<gene>
    <name evidence="6" type="ORF">EOK75_01455</name>
</gene>
<keyword evidence="7" id="KW-1185">Reference proteome</keyword>
<dbReference type="Pfam" id="PF13407">
    <property type="entry name" value="Peripla_BP_4"/>
    <property type="match status" value="1"/>
</dbReference>